<proteinExistence type="predicted"/>
<dbReference type="AlphaFoldDB" id="A0A2A5RQE0"/>
<keyword evidence="3" id="KW-1185">Reference proteome</keyword>
<feature type="domain" description="NAD(P)-binding" evidence="1">
    <location>
        <begin position="8"/>
        <end position="196"/>
    </location>
</feature>
<dbReference type="PANTHER" id="PTHR43355">
    <property type="entry name" value="FLAVIN REDUCTASE (NADPH)"/>
    <property type="match status" value="1"/>
</dbReference>
<dbReference type="Pfam" id="PF13460">
    <property type="entry name" value="NAD_binding_10"/>
    <property type="match status" value="1"/>
</dbReference>
<dbReference type="EMBL" id="JXJU01000001">
    <property type="protein sequence ID" value="PCS01599.1"/>
    <property type="molecule type" value="Genomic_DNA"/>
</dbReference>
<dbReference type="InterPro" id="IPR036291">
    <property type="entry name" value="NAD(P)-bd_dom_sf"/>
</dbReference>
<dbReference type="CDD" id="cd05244">
    <property type="entry name" value="BVR-B_like_SDR_a"/>
    <property type="match status" value="1"/>
</dbReference>
<name>A0A2A5RQE0_9LACT</name>
<evidence type="ECO:0000313" key="2">
    <source>
        <dbReference type="EMBL" id="PCS01599.1"/>
    </source>
</evidence>
<dbReference type="RefSeq" id="WP_096816995.1">
    <property type="nucleotide sequence ID" value="NZ_JXJU01000001.1"/>
</dbReference>
<comment type="caution">
    <text evidence="2">The sequence shown here is derived from an EMBL/GenBank/DDBJ whole genome shotgun (WGS) entry which is preliminary data.</text>
</comment>
<dbReference type="PANTHER" id="PTHR43355:SF2">
    <property type="entry name" value="FLAVIN REDUCTASE (NADPH)"/>
    <property type="match status" value="1"/>
</dbReference>
<dbReference type="InterPro" id="IPR051606">
    <property type="entry name" value="Polyketide_Oxido-like"/>
</dbReference>
<sequence>MKIAVISASGKAGREIFDEASKRGHDVTAIIRDSKKADAFGEQVIIKDLFDLDYADLEKFDVIVDAFGTHQPELLELHPKVIEKLAGLLENKPNRLLVVGGAGSLYVDPEHTVQLFDTPDFPDAFKPLAKAQSKALDVLRSFDDVNWTFISPAADFRFDGPRTGNYILAGEEFTLNSENESQISYADYAIAMVDEIENNEHNKERISVVAK</sequence>
<dbReference type="STRING" id="1291764.GCA_001311235_00039"/>
<protein>
    <recommendedName>
        <fullName evidence="1">NAD(P)-binding domain-containing protein</fullName>
    </recommendedName>
</protein>
<dbReference type="Gene3D" id="3.40.50.720">
    <property type="entry name" value="NAD(P)-binding Rossmann-like Domain"/>
    <property type="match status" value="1"/>
</dbReference>
<reference evidence="2 3" key="1">
    <citation type="submission" date="2014-12" db="EMBL/GenBank/DDBJ databases">
        <title>Draft genome sequences of 10 type strains of Lactococcus.</title>
        <authorList>
            <person name="Sun Z."/>
            <person name="Zhong Z."/>
            <person name="Liu W."/>
            <person name="Zhang W."/>
            <person name="Zhang H."/>
        </authorList>
    </citation>
    <scope>NUCLEOTIDE SEQUENCE [LARGE SCALE GENOMIC DNA]</scope>
    <source>
        <strain evidence="2 3">JCM 16395</strain>
    </source>
</reference>
<gene>
    <name evidence="2" type="ORF">RT41_GL000363</name>
</gene>
<dbReference type="SUPFAM" id="SSF51735">
    <property type="entry name" value="NAD(P)-binding Rossmann-fold domains"/>
    <property type="match status" value="1"/>
</dbReference>
<accession>A0A2A5RQE0</accession>
<dbReference type="InterPro" id="IPR016040">
    <property type="entry name" value="NAD(P)-bd_dom"/>
</dbReference>
<evidence type="ECO:0000259" key="1">
    <source>
        <dbReference type="Pfam" id="PF13460"/>
    </source>
</evidence>
<dbReference type="GO" id="GO:0016646">
    <property type="term" value="F:oxidoreductase activity, acting on the CH-NH group of donors, NAD or NADP as acceptor"/>
    <property type="evidence" value="ECO:0007669"/>
    <property type="project" value="TreeGrafter"/>
</dbReference>
<dbReference type="Proteomes" id="UP000218181">
    <property type="component" value="Unassembled WGS sequence"/>
</dbReference>
<evidence type="ECO:0000313" key="3">
    <source>
        <dbReference type="Proteomes" id="UP000218181"/>
    </source>
</evidence>
<organism evidence="2 3">
    <name type="scientific">Lactococcus fujiensis JCM 16395</name>
    <dbReference type="NCBI Taxonomy" id="1291764"/>
    <lineage>
        <taxon>Bacteria</taxon>
        <taxon>Bacillati</taxon>
        <taxon>Bacillota</taxon>
        <taxon>Bacilli</taxon>
        <taxon>Lactobacillales</taxon>
        <taxon>Streptococcaceae</taxon>
        <taxon>Lactococcus</taxon>
    </lineage>
</organism>
<dbReference type="OrthoDB" id="9785372at2"/>